<dbReference type="EMBL" id="CM037625">
    <property type="protein sequence ID" value="KAH7997744.1"/>
    <property type="molecule type" value="Genomic_DNA"/>
</dbReference>
<gene>
    <name evidence="1" type="ORF">K3G42_007361</name>
</gene>
<proteinExistence type="predicted"/>
<dbReference type="Proteomes" id="UP000827872">
    <property type="component" value="Linkage Group LG12"/>
</dbReference>
<protein>
    <submittedName>
        <fullName evidence="1">Uncharacterized protein</fullName>
    </submittedName>
</protein>
<evidence type="ECO:0000313" key="1">
    <source>
        <dbReference type="EMBL" id="KAH7997744.1"/>
    </source>
</evidence>
<name>A0ACB8EYS5_9SAUR</name>
<organism evidence="1 2">
    <name type="scientific">Sphaerodactylus townsendi</name>
    <dbReference type="NCBI Taxonomy" id="933632"/>
    <lineage>
        <taxon>Eukaryota</taxon>
        <taxon>Metazoa</taxon>
        <taxon>Chordata</taxon>
        <taxon>Craniata</taxon>
        <taxon>Vertebrata</taxon>
        <taxon>Euteleostomi</taxon>
        <taxon>Lepidosauria</taxon>
        <taxon>Squamata</taxon>
        <taxon>Bifurcata</taxon>
        <taxon>Gekkota</taxon>
        <taxon>Sphaerodactylidae</taxon>
        <taxon>Sphaerodactylus</taxon>
    </lineage>
</organism>
<evidence type="ECO:0000313" key="2">
    <source>
        <dbReference type="Proteomes" id="UP000827872"/>
    </source>
</evidence>
<sequence length="156" mass="18235">MDASVIETEMASILEYWLSKIEQNAAKLFKQKSENKTESKGETNNEIRTFPSFGQDLAGARSKPESWESFDDRRPFRIVYESCTKLDSSSSQDLAEDRTRIQFMRWSNTRVYRVTSDMRKDAMQERLDRVSRSVSRVMFQADSIEYENNIQNSDSD</sequence>
<comment type="caution">
    <text evidence="1">The sequence shown here is derived from an EMBL/GenBank/DDBJ whole genome shotgun (WGS) entry which is preliminary data.</text>
</comment>
<accession>A0ACB8EYS5</accession>
<reference evidence="1" key="1">
    <citation type="submission" date="2021-08" db="EMBL/GenBank/DDBJ databases">
        <title>The first chromosome-level gecko genome reveals the dynamic sex chromosomes of Neotropical dwarf geckos (Sphaerodactylidae: Sphaerodactylus).</title>
        <authorList>
            <person name="Pinto B.J."/>
            <person name="Keating S.E."/>
            <person name="Gamble T."/>
        </authorList>
    </citation>
    <scope>NUCLEOTIDE SEQUENCE</scope>
    <source>
        <strain evidence="1">TG3544</strain>
    </source>
</reference>
<keyword evidence="2" id="KW-1185">Reference proteome</keyword>